<keyword evidence="1" id="KW-1133">Transmembrane helix</keyword>
<dbReference type="Proteomes" id="UP000316639">
    <property type="component" value="Unassembled WGS sequence"/>
</dbReference>
<dbReference type="InterPro" id="IPR021994">
    <property type="entry name" value="DUF3592"/>
</dbReference>
<dbReference type="Pfam" id="PF12158">
    <property type="entry name" value="DUF3592"/>
    <property type="match status" value="1"/>
</dbReference>
<dbReference type="AlphaFoldDB" id="A0A563ERI7"/>
<evidence type="ECO:0000313" key="3">
    <source>
        <dbReference type="EMBL" id="TWP50279.1"/>
    </source>
</evidence>
<protein>
    <submittedName>
        <fullName evidence="3">DUF3592 domain-containing protein</fullName>
    </submittedName>
</protein>
<accession>A0A563ERI7</accession>
<comment type="caution">
    <text evidence="3">The sequence shown here is derived from an EMBL/GenBank/DDBJ whole genome shotgun (WGS) entry which is preliminary data.</text>
</comment>
<keyword evidence="1" id="KW-0812">Transmembrane</keyword>
<proteinExistence type="predicted"/>
<gene>
    <name evidence="3" type="ORF">FKR81_21490</name>
</gene>
<feature type="transmembrane region" description="Helical" evidence="1">
    <location>
        <begin position="106"/>
        <end position="125"/>
    </location>
</feature>
<evidence type="ECO:0000256" key="1">
    <source>
        <dbReference type="SAM" id="Phobius"/>
    </source>
</evidence>
<sequence length="127" mass="13913">MVLWLWGLASVGLIAYGVHLRVRSARIAALRTSVQGTIVDSKWNNTEEPRRYFPVVRYKVGRRSFTTVGKVHASRKHEVGTAVEVRYDPADPAAGDVDGARMGTRFIVWGVASSAVLGGMLLLSLTM</sequence>
<keyword evidence="1" id="KW-0472">Membrane</keyword>
<feature type="domain" description="DUF3592" evidence="2">
    <location>
        <begin position="34"/>
        <end position="93"/>
    </location>
</feature>
<dbReference type="RefSeq" id="WP_146353902.1">
    <property type="nucleotide sequence ID" value="NZ_VOBR01000013.1"/>
</dbReference>
<name>A0A563ERI7_9PSEU</name>
<reference evidence="3 4" key="1">
    <citation type="submission" date="2019-07" db="EMBL/GenBank/DDBJ databases">
        <title>Lentzea xizangensis sp. nov., isolated from Qinghai-Tibetan Plateau Soils.</title>
        <authorList>
            <person name="Huang J."/>
        </authorList>
    </citation>
    <scope>NUCLEOTIDE SEQUENCE [LARGE SCALE GENOMIC DNA]</scope>
    <source>
        <strain evidence="3 4">FXJ1.1311</strain>
    </source>
</reference>
<organism evidence="3 4">
    <name type="scientific">Lentzea tibetensis</name>
    <dbReference type="NCBI Taxonomy" id="2591470"/>
    <lineage>
        <taxon>Bacteria</taxon>
        <taxon>Bacillati</taxon>
        <taxon>Actinomycetota</taxon>
        <taxon>Actinomycetes</taxon>
        <taxon>Pseudonocardiales</taxon>
        <taxon>Pseudonocardiaceae</taxon>
        <taxon>Lentzea</taxon>
    </lineage>
</organism>
<evidence type="ECO:0000313" key="4">
    <source>
        <dbReference type="Proteomes" id="UP000316639"/>
    </source>
</evidence>
<dbReference type="EMBL" id="VOBR01000013">
    <property type="protein sequence ID" value="TWP50279.1"/>
    <property type="molecule type" value="Genomic_DNA"/>
</dbReference>
<evidence type="ECO:0000259" key="2">
    <source>
        <dbReference type="Pfam" id="PF12158"/>
    </source>
</evidence>
<keyword evidence="4" id="KW-1185">Reference proteome</keyword>